<dbReference type="Gene3D" id="3.55.40.10">
    <property type="entry name" value="minor pseudopilin epsh domain"/>
    <property type="match status" value="1"/>
</dbReference>
<name>A0A444JMC3_9GAMM</name>
<dbReference type="Pfam" id="PF07963">
    <property type="entry name" value="N_methyl"/>
    <property type="match status" value="1"/>
</dbReference>
<evidence type="ECO:0000259" key="12">
    <source>
        <dbReference type="Pfam" id="PF12019"/>
    </source>
</evidence>
<protein>
    <recommendedName>
        <fullName evidence="2">Type II secretion system protein H</fullName>
    </recommendedName>
    <alternativeName>
        <fullName evidence="10">General secretion pathway protein H</fullName>
    </alternativeName>
</protein>
<evidence type="ECO:0000256" key="3">
    <source>
        <dbReference type="ARBA" id="ARBA00022475"/>
    </source>
</evidence>
<accession>A0A444JMC3</accession>
<dbReference type="GO" id="GO:0005886">
    <property type="term" value="C:plasma membrane"/>
    <property type="evidence" value="ECO:0007669"/>
    <property type="project" value="UniProtKB-SubCell"/>
</dbReference>
<keyword evidence="14" id="KW-1185">Reference proteome</keyword>
<evidence type="ECO:0000256" key="7">
    <source>
        <dbReference type="ARBA" id="ARBA00022989"/>
    </source>
</evidence>
<dbReference type="InterPro" id="IPR012902">
    <property type="entry name" value="N_methyl_site"/>
</dbReference>
<dbReference type="InterPro" id="IPR016824">
    <property type="entry name" value="Tfp-pilus_assembly_FimT"/>
</dbReference>
<keyword evidence="8 11" id="KW-0472">Membrane</keyword>
<keyword evidence="5" id="KW-0997">Cell inner membrane</keyword>
<proteinExistence type="inferred from homology"/>
<dbReference type="GO" id="GO:0015627">
    <property type="term" value="C:type II protein secretion system complex"/>
    <property type="evidence" value="ECO:0007669"/>
    <property type="project" value="InterPro"/>
</dbReference>
<evidence type="ECO:0000256" key="2">
    <source>
        <dbReference type="ARBA" id="ARBA00021549"/>
    </source>
</evidence>
<dbReference type="Proteomes" id="UP000287563">
    <property type="component" value="Unassembled WGS sequence"/>
</dbReference>
<dbReference type="Pfam" id="PF12019">
    <property type="entry name" value="GspH"/>
    <property type="match status" value="1"/>
</dbReference>
<evidence type="ECO:0000256" key="11">
    <source>
        <dbReference type="SAM" id="Phobius"/>
    </source>
</evidence>
<keyword evidence="6 11" id="KW-0812">Transmembrane</keyword>
<evidence type="ECO:0000313" key="14">
    <source>
        <dbReference type="Proteomes" id="UP000287563"/>
    </source>
</evidence>
<keyword evidence="4" id="KW-0488">Methylation</keyword>
<dbReference type="NCBIfam" id="TIGR02532">
    <property type="entry name" value="IV_pilin_GFxxxE"/>
    <property type="match status" value="1"/>
</dbReference>
<reference evidence="13 14" key="1">
    <citation type="submission" date="2018-11" db="EMBL/GenBank/DDBJ databases">
        <title>Photobacterium sp. BEI247 sp. nov., a marine bacterium isolated from Yongle Blue Hole in the South China Sea.</title>
        <authorList>
            <person name="Wang X."/>
        </authorList>
    </citation>
    <scope>NUCLEOTIDE SEQUENCE [LARGE SCALE GENOMIC DNA]</scope>
    <source>
        <strain evidence="14">BEI247</strain>
    </source>
</reference>
<evidence type="ECO:0000256" key="9">
    <source>
        <dbReference type="ARBA" id="ARBA00025772"/>
    </source>
</evidence>
<evidence type="ECO:0000313" key="13">
    <source>
        <dbReference type="EMBL" id="RWX54078.1"/>
    </source>
</evidence>
<evidence type="ECO:0000256" key="1">
    <source>
        <dbReference type="ARBA" id="ARBA00004377"/>
    </source>
</evidence>
<keyword evidence="3" id="KW-1003">Cell membrane</keyword>
<evidence type="ECO:0000256" key="8">
    <source>
        <dbReference type="ARBA" id="ARBA00023136"/>
    </source>
</evidence>
<comment type="subcellular location">
    <subcellularLocation>
        <location evidence="1">Cell inner membrane</location>
        <topology evidence="1">Single-pass membrane protein</topology>
    </subcellularLocation>
</comment>
<dbReference type="GO" id="GO:0015628">
    <property type="term" value="P:protein secretion by the type II secretion system"/>
    <property type="evidence" value="ECO:0007669"/>
    <property type="project" value="InterPro"/>
</dbReference>
<organism evidence="13 14">
    <name type="scientific">Photobacterium chitinilyticum</name>
    <dbReference type="NCBI Taxonomy" id="2485123"/>
    <lineage>
        <taxon>Bacteria</taxon>
        <taxon>Pseudomonadati</taxon>
        <taxon>Pseudomonadota</taxon>
        <taxon>Gammaproteobacteria</taxon>
        <taxon>Vibrionales</taxon>
        <taxon>Vibrionaceae</taxon>
        <taxon>Photobacterium</taxon>
    </lineage>
</organism>
<evidence type="ECO:0000256" key="6">
    <source>
        <dbReference type="ARBA" id="ARBA00022692"/>
    </source>
</evidence>
<comment type="caution">
    <text evidence="13">The sequence shown here is derived from an EMBL/GenBank/DDBJ whole genome shotgun (WGS) entry which is preliminary data.</text>
</comment>
<feature type="domain" description="General secretion pathway GspH" evidence="12">
    <location>
        <begin position="46"/>
        <end position="158"/>
    </location>
</feature>
<dbReference type="InterPro" id="IPR022346">
    <property type="entry name" value="T2SS_GspH"/>
</dbReference>
<evidence type="ECO:0000256" key="5">
    <source>
        <dbReference type="ARBA" id="ARBA00022519"/>
    </source>
</evidence>
<feature type="transmembrane region" description="Helical" evidence="11">
    <location>
        <begin position="12"/>
        <end position="34"/>
    </location>
</feature>
<dbReference type="AlphaFoldDB" id="A0A444JMC3"/>
<comment type="similarity">
    <text evidence="9">Belongs to the GSP H family.</text>
</comment>
<evidence type="ECO:0000256" key="10">
    <source>
        <dbReference type="ARBA" id="ARBA00030775"/>
    </source>
</evidence>
<evidence type="ECO:0000256" key="4">
    <source>
        <dbReference type="ARBA" id="ARBA00022481"/>
    </source>
</evidence>
<dbReference type="OrthoDB" id="5871678at2"/>
<dbReference type="RefSeq" id="WP_128785202.1">
    <property type="nucleotide sequence ID" value="NZ_JAKJSG010000051.1"/>
</dbReference>
<gene>
    <name evidence="13" type="ORF">EDI28_17745</name>
</gene>
<dbReference type="SUPFAM" id="SSF54523">
    <property type="entry name" value="Pili subunits"/>
    <property type="match status" value="1"/>
</dbReference>
<dbReference type="PIRSF" id="PIRSF024622">
    <property type="entry name" value="Tfp_FimT"/>
    <property type="match status" value="1"/>
</dbReference>
<dbReference type="InterPro" id="IPR045584">
    <property type="entry name" value="Pilin-like"/>
</dbReference>
<sequence length="177" mass="19146">MRNWVSDQGFTLFELLVVISVTTILLTAAAPSFTSTLEHYKLRRLANQLTTNLHLARTEAIRINQTIYVHNVNMGSPTSTGWCVVMTATPTTPGGCSASDLTQALTVIDGSEFPSLSISNNKSNGYFDASRSIINQGMTYTITTNSMTSSQALIVKVSNKSRIRRCGLGGIVGFESC</sequence>
<keyword evidence="7 11" id="KW-1133">Transmembrane helix</keyword>
<dbReference type="EMBL" id="RJLM01000008">
    <property type="protein sequence ID" value="RWX54078.1"/>
    <property type="molecule type" value="Genomic_DNA"/>
</dbReference>